<gene>
    <name evidence="2" type="ORF">TRIUR3_28376</name>
</gene>
<feature type="compositionally biased region" description="Polar residues" evidence="1">
    <location>
        <begin position="39"/>
        <end position="56"/>
    </location>
</feature>
<feature type="region of interest" description="Disordered" evidence="1">
    <location>
        <begin position="25"/>
        <end position="61"/>
    </location>
</feature>
<reference evidence="2" key="1">
    <citation type="journal article" date="2013" name="Nature">
        <title>Draft genome of the wheat A-genome progenitor Triticum urartu.</title>
        <authorList>
            <person name="Ling H.Q."/>
            <person name="Zhao S."/>
            <person name="Liu D."/>
            <person name="Wang J."/>
            <person name="Sun H."/>
            <person name="Zhang C."/>
            <person name="Fan H."/>
            <person name="Li D."/>
            <person name="Dong L."/>
            <person name="Tao Y."/>
            <person name="Gao C."/>
            <person name="Wu H."/>
            <person name="Li Y."/>
            <person name="Cui Y."/>
            <person name="Guo X."/>
            <person name="Zheng S."/>
            <person name="Wang B."/>
            <person name="Yu K."/>
            <person name="Liang Q."/>
            <person name="Yang W."/>
            <person name="Lou X."/>
            <person name="Chen J."/>
            <person name="Feng M."/>
            <person name="Jian J."/>
            <person name="Zhang X."/>
            <person name="Luo G."/>
            <person name="Jiang Y."/>
            <person name="Liu J."/>
            <person name="Wang Z."/>
            <person name="Sha Y."/>
            <person name="Zhang B."/>
            <person name="Wu H."/>
            <person name="Tang D."/>
            <person name="Shen Q."/>
            <person name="Xue P."/>
            <person name="Zou S."/>
            <person name="Wang X."/>
            <person name="Liu X."/>
            <person name="Wang F."/>
            <person name="Yang Y."/>
            <person name="An X."/>
            <person name="Dong Z."/>
            <person name="Zhang K."/>
            <person name="Zhang X."/>
            <person name="Luo M.C."/>
            <person name="Dvorak J."/>
            <person name="Tong Y."/>
            <person name="Wang J."/>
            <person name="Yang H."/>
            <person name="Li Z."/>
            <person name="Wang D."/>
            <person name="Zhang A."/>
            <person name="Wang J."/>
        </authorList>
    </citation>
    <scope>NUCLEOTIDE SEQUENCE</scope>
</reference>
<name>M7YWQ5_TRIUA</name>
<accession>M7YWQ5</accession>
<organism evidence="2">
    <name type="scientific">Triticum urartu</name>
    <name type="common">Red wild einkorn</name>
    <name type="synonym">Crithodium urartu</name>
    <dbReference type="NCBI Taxonomy" id="4572"/>
    <lineage>
        <taxon>Eukaryota</taxon>
        <taxon>Viridiplantae</taxon>
        <taxon>Streptophyta</taxon>
        <taxon>Embryophyta</taxon>
        <taxon>Tracheophyta</taxon>
        <taxon>Spermatophyta</taxon>
        <taxon>Magnoliopsida</taxon>
        <taxon>Liliopsida</taxon>
        <taxon>Poales</taxon>
        <taxon>Poaceae</taxon>
        <taxon>BOP clade</taxon>
        <taxon>Pooideae</taxon>
        <taxon>Triticodae</taxon>
        <taxon>Triticeae</taxon>
        <taxon>Triticinae</taxon>
        <taxon>Triticum</taxon>
    </lineage>
</organism>
<dbReference type="OMA" id="WSTSHVY"/>
<evidence type="ECO:0000313" key="2">
    <source>
        <dbReference type="EMBL" id="EMS55223.1"/>
    </source>
</evidence>
<sequence>MEDSRHRQGPGRRCSRAGFCSPATHATLPHPSLAHQGAGTWQTPPAPNPSQRSGATYTGIDVGRTSGQRRLACSWSTSHVYPPLW</sequence>
<proteinExistence type="predicted"/>
<evidence type="ECO:0000256" key="1">
    <source>
        <dbReference type="SAM" id="MobiDB-lite"/>
    </source>
</evidence>
<dbReference type="AlphaFoldDB" id="M7YWQ5"/>
<dbReference type="EMBL" id="KD172964">
    <property type="protein sequence ID" value="EMS55223.1"/>
    <property type="molecule type" value="Genomic_DNA"/>
</dbReference>
<protein>
    <submittedName>
        <fullName evidence="2">Uncharacterized protein</fullName>
    </submittedName>
</protein>